<dbReference type="Gene3D" id="2.40.10.10">
    <property type="entry name" value="Trypsin-like serine proteases"/>
    <property type="match status" value="1"/>
</dbReference>
<reference evidence="9 10" key="1">
    <citation type="journal article" date="2017" name="BMC Biol.">
        <title>Genomic innovations, transcriptional plasticity and gene loss underlying the evolution and divergence of two highly polyphagous and invasive Helicoverpa pest species.</title>
        <authorList>
            <person name="Pearce S.L."/>
            <person name="Clarke D.F."/>
            <person name="East P.D."/>
            <person name="Elfekih S."/>
            <person name="Gordon K.H."/>
            <person name="Jermiin L.S."/>
            <person name="McGaughran A."/>
            <person name="Oakeshott J.G."/>
            <person name="Papanikolaou A."/>
            <person name="Perera O.P."/>
            <person name="Rane R.V."/>
            <person name="Richards S."/>
            <person name="Tay W.T."/>
            <person name="Walsh T.K."/>
            <person name="Anderson A."/>
            <person name="Anderson C.J."/>
            <person name="Asgari S."/>
            <person name="Board P.G."/>
            <person name="Bretschneider A."/>
            <person name="Campbell P.M."/>
            <person name="Chertemps T."/>
            <person name="Christeller J.T."/>
            <person name="Coppin C.W."/>
            <person name="Downes S.J."/>
            <person name="Duan G."/>
            <person name="Farnsworth C.A."/>
            <person name="Good R.T."/>
            <person name="Han L.B."/>
            <person name="Han Y.C."/>
            <person name="Hatje K."/>
            <person name="Horne I."/>
            <person name="Huang Y.P."/>
            <person name="Hughes D.S."/>
            <person name="Jacquin-Joly E."/>
            <person name="James W."/>
            <person name="Jhangiani S."/>
            <person name="Kollmar M."/>
            <person name="Kuwar S.S."/>
            <person name="Li S."/>
            <person name="Liu N.Y."/>
            <person name="Maibeche M.T."/>
            <person name="Miller J.R."/>
            <person name="Montagne N."/>
            <person name="Perry T."/>
            <person name="Qu J."/>
            <person name="Song S.V."/>
            <person name="Sutton G.G."/>
            <person name="Vogel H."/>
            <person name="Walenz B.P."/>
            <person name="Xu W."/>
            <person name="Zhang H.J."/>
            <person name="Zou Z."/>
            <person name="Batterham P."/>
            <person name="Edwards O.R."/>
            <person name="Feyereisen R."/>
            <person name="Gibbs R.A."/>
            <person name="Heckel D.G."/>
            <person name="McGrath A."/>
            <person name="Robin C."/>
            <person name="Scherer S.E."/>
            <person name="Worley K.C."/>
            <person name="Wu Y.D."/>
        </authorList>
    </citation>
    <scope>NUCLEOTIDE SEQUENCE [LARGE SCALE GENOMIC DNA]</scope>
    <source>
        <strain evidence="9">Harm_GR_Male_#8</strain>
        <tissue evidence="9">Whole organism</tissue>
    </source>
</reference>
<dbReference type="PROSITE" id="PS00134">
    <property type="entry name" value="TRYPSIN_HIS"/>
    <property type="match status" value="1"/>
</dbReference>
<keyword evidence="5" id="KW-1015">Disulfide bond</keyword>
<dbReference type="InterPro" id="IPR043504">
    <property type="entry name" value="Peptidase_S1_PA_chymotrypsin"/>
</dbReference>
<dbReference type="GO" id="GO:0004252">
    <property type="term" value="F:serine-type endopeptidase activity"/>
    <property type="evidence" value="ECO:0007669"/>
    <property type="project" value="InterPro"/>
</dbReference>
<dbReference type="InterPro" id="IPR009003">
    <property type="entry name" value="Peptidase_S1_PA"/>
</dbReference>
<comment type="similarity">
    <text evidence="1">Belongs to the peptidase S1 family.</text>
</comment>
<dbReference type="SUPFAM" id="SSF50494">
    <property type="entry name" value="Trypsin-like serine proteases"/>
    <property type="match status" value="1"/>
</dbReference>
<dbReference type="AlphaFoldDB" id="A0A2W1BEF7"/>
<dbReference type="Proteomes" id="UP000249218">
    <property type="component" value="Unassembled WGS sequence"/>
</dbReference>
<keyword evidence="7" id="KW-0732">Signal</keyword>
<dbReference type="SMART" id="SM00020">
    <property type="entry name" value="Tryp_SPc"/>
    <property type="match status" value="1"/>
</dbReference>
<accession>A0A2W1BEF7</accession>
<feature type="chain" id="PRO_5015990136" description="Peptidase S1 domain-containing protein" evidence="7">
    <location>
        <begin position="21"/>
        <end position="263"/>
    </location>
</feature>
<keyword evidence="3 6" id="KW-0378">Hydrolase</keyword>
<feature type="domain" description="Peptidase S1" evidence="8">
    <location>
        <begin position="36"/>
        <end position="261"/>
    </location>
</feature>
<proteinExistence type="inferred from homology"/>
<gene>
    <name evidence="9" type="primary">HaOG212861</name>
    <name evidence="9" type="ORF">B5X24_HaOG212861</name>
</gene>
<dbReference type="InterPro" id="IPR018114">
    <property type="entry name" value="TRYPSIN_HIS"/>
</dbReference>
<dbReference type="PROSITE" id="PS50240">
    <property type="entry name" value="TRYPSIN_DOM"/>
    <property type="match status" value="1"/>
</dbReference>
<dbReference type="EMBL" id="KZ150279">
    <property type="protein sequence ID" value="PZC71637.1"/>
    <property type="molecule type" value="Genomic_DNA"/>
</dbReference>
<keyword evidence="10" id="KW-1185">Reference proteome</keyword>
<keyword evidence="4 6" id="KW-0720">Serine protease</keyword>
<dbReference type="PANTHER" id="PTHR24276">
    <property type="entry name" value="POLYSERASE-RELATED"/>
    <property type="match status" value="1"/>
</dbReference>
<dbReference type="InterPro" id="IPR050430">
    <property type="entry name" value="Peptidase_S1"/>
</dbReference>
<evidence type="ECO:0000256" key="7">
    <source>
        <dbReference type="SAM" id="SignalP"/>
    </source>
</evidence>
<protein>
    <recommendedName>
        <fullName evidence="8">Peptidase S1 domain-containing protein</fullName>
    </recommendedName>
</protein>
<evidence type="ECO:0000313" key="10">
    <source>
        <dbReference type="Proteomes" id="UP000249218"/>
    </source>
</evidence>
<evidence type="ECO:0000256" key="4">
    <source>
        <dbReference type="ARBA" id="ARBA00022825"/>
    </source>
</evidence>
<evidence type="ECO:0000256" key="2">
    <source>
        <dbReference type="ARBA" id="ARBA00022670"/>
    </source>
</evidence>
<name>A0A2W1BEF7_HELAM</name>
<dbReference type="PROSITE" id="PS00135">
    <property type="entry name" value="TRYPSIN_SER"/>
    <property type="match status" value="1"/>
</dbReference>
<dbReference type="InterPro" id="IPR001254">
    <property type="entry name" value="Trypsin_dom"/>
</dbReference>
<dbReference type="PRINTS" id="PR00722">
    <property type="entry name" value="CHYMOTRYPSIN"/>
</dbReference>
<feature type="signal peptide" evidence="7">
    <location>
        <begin position="1"/>
        <end position="20"/>
    </location>
</feature>
<organism evidence="9 10">
    <name type="scientific">Helicoverpa armigera</name>
    <name type="common">Cotton bollworm</name>
    <name type="synonym">Heliothis armigera</name>
    <dbReference type="NCBI Taxonomy" id="29058"/>
    <lineage>
        <taxon>Eukaryota</taxon>
        <taxon>Metazoa</taxon>
        <taxon>Ecdysozoa</taxon>
        <taxon>Arthropoda</taxon>
        <taxon>Hexapoda</taxon>
        <taxon>Insecta</taxon>
        <taxon>Pterygota</taxon>
        <taxon>Neoptera</taxon>
        <taxon>Endopterygota</taxon>
        <taxon>Lepidoptera</taxon>
        <taxon>Glossata</taxon>
        <taxon>Ditrysia</taxon>
        <taxon>Noctuoidea</taxon>
        <taxon>Noctuidae</taxon>
        <taxon>Heliothinae</taxon>
        <taxon>Helicoverpa</taxon>
    </lineage>
</organism>
<dbReference type="GO" id="GO:0006508">
    <property type="term" value="P:proteolysis"/>
    <property type="evidence" value="ECO:0007669"/>
    <property type="project" value="UniProtKB-KW"/>
</dbReference>
<dbReference type="Pfam" id="PF00089">
    <property type="entry name" value="Trypsin"/>
    <property type="match status" value="1"/>
</dbReference>
<evidence type="ECO:0000256" key="1">
    <source>
        <dbReference type="ARBA" id="ARBA00007664"/>
    </source>
</evidence>
<dbReference type="PANTHER" id="PTHR24276:SF98">
    <property type="entry name" value="FI18310P1-RELATED"/>
    <property type="match status" value="1"/>
</dbReference>
<evidence type="ECO:0000259" key="8">
    <source>
        <dbReference type="PROSITE" id="PS50240"/>
    </source>
</evidence>
<evidence type="ECO:0000256" key="3">
    <source>
        <dbReference type="ARBA" id="ARBA00022801"/>
    </source>
</evidence>
<evidence type="ECO:0000256" key="5">
    <source>
        <dbReference type="ARBA" id="ARBA00023157"/>
    </source>
</evidence>
<keyword evidence="2 6" id="KW-0645">Protease</keyword>
<sequence>MFLVHTLLFLSFHKTPPVNANASEPWAPNKTPKPRVFHGQDVATHEYPYVAVIMRLRTSNRHLRTCTISIIMKNYGLTAAHCSRRQRYQHYVWYGNHTVSPLETGAYTAVSEFIVHPSFLVAGGLTGNDIALVRFSDIILPRYGRLSAVDHLTMMGLPVLYIGGGLTKKVGDDDTRQLQVGEGAIVACPAIYKELANILLCVGPKCSSRQDTGAKGDSGGPLFFDDRIIGVMSFGDQNPFASIVAFAPVSPYLDWINNVLHST</sequence>
<dbReference type="InterPro" id="IPR001314">
    <property type="entry name" value="Peptidase_S1A"/>
</dbReference>
<evidence type="ECO:0000256" key="6">
    <source>
        <dbReference type="RuleBase" id="RU363034"/>
    </source>
</evidence>
<dbReference type="InterPro" id="IPR033116">
    <property type="entry name" value="TRYPSIN_SER"/>
</dbReference>
<dbReference type="OrthoDB" id="10061449at2759"/>
<evidence type="ECO:0000313" key="9">
    <source>
        <dbReference type="EMBL" id="PZC71637.1"/>
    </source>
</evidence>